<dbReference type="OrthoDB" id="9811036at2"/>
<dbReference type="Pfam" id="PF02683">
    <property type="entry name" value="DsbD_TM"/>
    <property type="match status" value="1"/>
</dbReference>
<comment type="subcellular location">
    <subcellularLocation>
        <location evidence="1">Membrane</location>
        <topology evidence="1">Multi-pass membrane protein</topology>
    </subcellularLocation>
</comment>
<dbReference type="Pfam" id="PF13899">
    <property type="entry name" value="Thioredoxin_7"/>
    <property type="match status" value="1"/>
</dbReference>
<dbReference type="Proteomes" id="UP000184368">
    <property type="component" value="Unassembled WGS sequence"/>
</dbReference>
<evidence type="ECO:0000256" key="2">
    <source>
        <dbReference type="ARBA" id="ARBA00022692"/>
    </source>
</evidence>
<feature type="transmembrane region" description="Helical" evidence="6">
    <location>
        <begin position="231"/>
        <end position="252"/>
    </location>
</feature>
<name>A0A1M5J8S8_9BACT</name>
<dbReference type="EMBL" id="FQUO01000029">
    <property type="protein sequence ID" value="SHG37016.1"/>
    <property type="molecule type" value="Genomic_DNA"/>
</dbReference>
<dbReference type="InterPro" id="IPR036249">
    <property type="entry name" value="Thioredoxin-like_sf"/>
</dbReference>
<dbReference type="GO" id="GO:0045454">
    <property type="term" value="P:cell redox homeostasis"/>
    <property type="evidence" value="ECO:0007669"/>
    <property type="project" value="TreeGrafter"/>
</dbReference>
<evidence type="ECO:0000313" key="9">
    <source>
        <dbReference type="EMBL" id="SHG37016.1"/>
    </source>
</evidence>
<evidence type="ECO:0000256" key="4">
    <source>
        <dbReference type="ARBA" id="ARBA00022989"/>
    </source>
</evidence>
<dbReference type="AlphaFoldDB" id="A0A1M5J8S8"/>
<accession>A0A1M5J8S8</accession>
<dbReference type="GO" id="GO:0017004">
    <property type="term" value="P:cytochrome complex assembly"/>
    <property type="evidence" value="ECO:0007669"/>
    <property type="project" value="UniProtKB-KW"/>
</dbReference>
<dbReference type="RefSeq" id="WP_083596751.1">
    <property type="nucleotide sequence ID" value="NZ_FQUO01000029.1"/>
</dbReference>
<dbReference type="STRING" id="1302690.BUE76_07420"/>
<protein>
    <submittedName>
        <fullName evidence="9">Thiol:disulfide interchange protein DsbD</fullName>
    </submittedName>
</protein>
<feature type="transmembrane region" description="Helical" evidence="6">
    <location>
        <begin position="381"/>
        <end position="399"/>
    </location>
</feature>
<gene>
    <name evidence="9" type="ORF">SAMN05444008_12914</name>
</gene>
<dbReference type="GO" id="GO:0016020">
    <property type="term" value="C:membrane"/>
    <property type="evidence" value="ECO:0007669"/>
    <property type="project" value="UniProtKB-SubCell"/>
</dbReference>
<feature type="transmembrane region" description="Helical" evidence="6">
    <location>
        <begin position="419"/>
        <end position="438"/>
    </location>
</feature>
<feature type="transmembrane region" description="Helical" evidence="6">
    <location>
        <begin position="348"/>
        <end position="369"/>
    </location>
</feature>
<evidence type="ECO:0000259" key="8">
    <source>
        <dbReference type="Pfam" id="PF02683"/>
    </source>
</evidence>
<proteinExistence type="predicted"/>
<keyword evidence="5 6" id="KW-0472">Membrane</keyword>
<dbReference type="PANTHER" id="PTHR32234:SF0">
    <property type="entry name" value="THIOL:DISULFIDE INTERCHANGE PROTEIN DSBD"/>
    <property type="match status" value="1"/>
</dbReference>
<dbReference type="PANTHER" id="PTHR32234">
    <property type="entry name" value="THIOL:DISULFIDE INTERCHANGE PROTEIN DSBD"/>
    <property type="match status" value="1"/>
</dbReference>
<feature type="transmembrane region" description="Helical" evidence="6">
    <location>
        <begin position="309"/>
        <end position="336"/>
    </location>
</feature>
<organism evidence="9 10">
    <name type="scientific">Cnuella takakiae</name>
    <dbReference type="NCBI Taxonomy" id="1302690"/>
    <lineage>
        <taxon>Bacteria</taxon>
        <taxon>Pseudomonadati</taxon>
        <taxon>Bacteroidota</taxon>
        <taxon>Chitinophagia</taxon>
        <taxon>Chitinophagales</taxon>
        <taxon>Chitinophagaceae</taxon>
        <taxon>Cnuella</taxon>
    </lineage>
</organism>
<keyword evidence="7" id="KW-0732">Signal</keyword>
<feature type="chain" id="PRO_5012522292" evidence="7">
    <location>
        <begin position="23"/>
        <end position="649"/>
    </location>
</feature>
<dbReference type="Gene3D" id="3.40.30.10">
    <property type="entry name" value="Glutaredoxin"/>
    <property type="match status" value="1"/>
</dbReference>
<sequence>MQIRLRLAWIFSFLFIILFAGAQDSATAPFKWQVQSRKLAEGRYELRFSTPAAASWQLYAPQVLNEVPVAELQFADSSIRLAAPLKDSGKVAETNSELFGTTVRLHSEGAVWKGEINIAGTAPANLQGTLLYTYGKGEEFYPGTAQEFRVALEGGKEAGTRILIPSLNPKNAVSPCGDETTEDRSLFSIFFLGFLGGLIALLTPCVFPLIPLTVSFFTKRSGTRRKGIINALQYGFSIFLIYILLSLPFYIVEGANPEVLNNISTNVWLNLVFFVVFIAFALSFFGLYEIGLPGGFASKIDAKSGVSDFWGIFFMALTLAIVSFSCTGPILGSLLAGALTNNGGAVQLTFGMGGFGLGLALPFALFALFPNWLQSLPKSGGWLTSVKVVLGFLELALAVKFLSNADLVKQWRILPREVFIGIWIVIGIALVLYLLGVIRFGGPKPKFTRARLAVTALFAAFTIYLIPGVTNTPLAKLELISGFPPPLCYSLYEHPVNCEQGIEPLKDYEEALRVAKAQNKPILIDFTGWACVNCRRMEEKVWPDSKVAKMMKEDFVVVSLYVDERRKLALTEQTTYTTKQGVEKPIITVGDKWATFQSENFGAVSQPQYAIISPNEQALTRTKAYTPDPKEFAEWLQCGLDAHRNPLSP</sequence>
<keyword evidence="3" id="KW-0201">Cytochrome c-type biogenesis</keyword>
<evidence type="ECO:0000256" key="1">
    <source>
        <dbReference type="ARBA" id="ARBA00004141"/>
    </source>
</evidence>
<evidence type="ECO:0000256" key="6">
    <source>
        <dbReference type="SAM" id="Phobius"/>
    </source>
</evidence>
<dbReference type="SUPFAM" id="SSF52833">
    <property type="entry name" value="Thioredoxin-like"/>
    <property type="match status" value="1"/>
</dbReference>
<keyword evidence="4 6" id="KW-1133">Transmembrane helix</keyword>
<keyword evidence="10" id="KW-1185">Reference proteome</keyword>
<evidence type="ECO:0000256" key="5">
    <source>
        <dbReference type="ARBA" id="ARBA00023136"/>
    </source>
</evidence>
<feature type="transmembrane region" description="Helical" evidence="6">
    <location>
        <begin position="186"/>
        <end position="210"/>
    </location>
</feature>
<dbReference type="GO" id="GO:0015035">
    <property type="term" value="F:protein-disulfide reductase activity"/>
    <property type="evidence" value="ECO:0007669"/>
    <property type="project" value="TreeGrafter"/>
</dbReference>
<evidence type="ECO:0000256" key="3">
    <source>
        <dbReference type="ARBA" id="ARBA00022748"/>
    </source>
</evidence>
<evidence type="ECO:0000256" key="7">
    <source>
        <dbReference type="SAM" id="SignalP"/>
    </source>
</evidence>
<evidence type="ECO:0000313" key="10">
    <source>
        <dbReference type="Proteomes" id="UP000184368"/>
    </source>
</evidence>
<feature type="transmembrane region" description="Helical" evidence="6">
    <location>
        <begin position="450"/>
        <end position="469"/>
    </location>
</feature>
<feature type="signal peptide" evidence="7">
    <location>
        <begin position="1"/>
        <end position="22"/>
    </location>
</feature>
<reference evidence="9 10" key="1">
    <citation type="submission" date="2016-11" db="EMBL/GenBank/DDBJ databases">
        <authorList>
            <person name="Jaros S."/>
            <person name="Januszkiewicz K."/>
            <person name="Wedrychowicz H."/>
        </authorList>
    </citation>
    <scope>NUCLEOTIDE SEQUENCE [LARGE SCALE GENOMIC DNA]</scope>
    <source>
        <strain evidence="9 10">DSM 26897</strain>
    </source>
</reference>
<keyword evidence="2 6" id="KW-0812">Transmembrane</keyword>
<dbReference type="InterPro" id="IPR003834">
    <property type="entry name" value="Cyt_c_assmbl_TM_dom"/>
</dbReference>
<feature type="domain" description="Cytochrome C biogenesis protein transmembrane" evidence="8">
    <location>
        <begin position="191"/>
        <end position="403"/>
    </location>
</feature>
<feature type="transmembrane region" description="Helical" evidence="6">
    <location>
        <begin position="267"/>
        <end position="288"/>
    </location>
</feature>